<dbReference type="PANTHER" id="PTHR34598">
    <property type="entry name" value="BLL6449 PROTEIN"/>
    <property type="match status" value="1"/>
</dbReference>
<evidence type="ECO:0000313" key="4">
    <source>
        <dbReference type="Proteomes" id="UP000799766"/>
    </source>
</evidence>
<evidence type="ECO:0000313" key="3">
    <source>
        <dbReference type="EMBL" id="KAF2455840.1"/>
    </source>
</evidence>
<dbReference type="Proteomes" id="UP000799766">
    <property type="component" value="Unassembled WGS sequence"/>
</dbReference>
<keyword evidence="4" id="KW-1185">Reference proteome</keyword>
<dbReference type="OrthoDB" id="412788at2759"/>
<dbReference type="GO" id="GO:0016491">
    <property type="term" value="F:oxidoreductase activity"/>
    <property type="evidence" value="ECO:0007669"/>
    <property type="project" value="UniProtKB-KW"/>
</dbReference>
<accession>A0A6A6NVP4</accession>
<reference evidence="3" key="1">
    <citation type="journal article" date="2020" name="Stud. Mycol.">
        <title>101 Dothideomycetes genomes: a test case for predicting lifestyles and emergence of pathogens.</title>
        <authorList>
            <person name="Haridas S."/>
            <person name="Albert R."/>
            <person name="Binder M."/>
            <person name="Bloem J."/>
            <person name="Labutti K."/>
            <person name="Salamov A."/>
            <person name="Andreopoulos B."/>
            <person name="Baker S."/>
            <person name="Barry K."/>
            <person name="Bills G."/>
            <person name="Bluhm B."/>
            <person name="Cannon C."/>
            <person name="Castanera R."/>
            <person name="Culley D."/>
            <person name="Daum C."/>
            <person name="Ezra D."/>
            <person name="Gonzalez J."/>
            <person name="Henrissat B."/>
            <person name="Kuo A."/>
            <person name="Liang C."/>
            <person name="Lipzen A."/>
            <person name="Lutzoni F."/>
            <person name="Magnuson J."/>
            <person name="Mondo S."/>
            <person name="Nolan M."/>
            <person name="Ohm R."/>
            <person name="Pangilinan J."/>
            <person name="Park H.-J."/>
            <person name="Ramirez L."/>
            <person name="Alfaro M."/>
            <person name="Sun H."/>
            <person name="Tritt A."/>
            <person name="Yoshinaga Y."/>
            <person name="Zwiers L.-H."/>
            <person name="Turgeon B."/>
            <person name="Goodwin S."/>
            <person name="Spatafora J."/>
            <person name="Crous P."/>
            <person name="Grigoriev I."/>
        </authorList>
    </citation>
    <scope>NUCLEOTIDE SEQUENCE</scope>
    <source>
        <strain evidence="3">ATCC 16933</strain>
    </source>
</reference>
<evidence type="ECO:0000256" key="2">
    <source>
        <dbReference type="ARBA" id="ARBA00023604"/>
    </source>
</evidence>
<evidence type="ECO:0000256" key="1">
    <source>
        <dbReference type="ARBA" id="ARBA00023002"/>
    </source>
</evidence>
<evidence type="ECO:0008006" key="5">
    <source>
        <dbReference type="Google" id="ProtNLM"/>
    </source>
</evidence>
<organism evidence="3 4">
    <name type="scientific">Lineolata rhizophorae</name>
    <dbReference type="NCBI Taxonomy" id="578093"/>
    <lineage>
        <taxon>Eukaryota</taxon>
        <taxon>Fungi</taxon>
        <taxon>Dikarya</taxon>
        <taxon>Ascomycota</taxon>
        <taxon>Pezizomycotina</taxon>
        <taxon>Dothideomycetes</taxon>
        <taxon>Dothideomycetes incertae sedis</taxon>
        <taxon>Lineolatales</taxon>
        <taxon>Lineolataceae</taxon>
        <taxon>Lineolata</taxon>
    </lineage>
</organism>
<comment type="similarity">
    <text evidence="2">Belongs to the asaB hydroxylase/desaturase family.</text>
</comment>
<keyword evidence="1" id="KW-0560">Oxidoreductase</keyword>
<dbReference type="PANTHER" id="PTHR34598:SF3">
    <property type="entry name" value="OXIDOREDUCTASE AN1597"/>
    <property type="match status" value="1"/>
</dbReference>
<protein>
    <recommendedName>
        <fullName evidence="5">CmcJ-like methyltransferase</fullName>
    </recommendedName>
</protein>
<proteinExistence type="inferred from homology"/>
<name>A0A6A6NVP4_9PEZI</name>
<gene>
    <name evidence="3" type="ORF">BDY21DRAFT_348839</name>
</gene>
<dbReference type="AlphaFoldDB" id="A0A6A6NVP4"/>
<dbReference type="NCBIfam" id="NF041278">
    <property type="entry name" value="CmcJ_NvfI_EfuI"/>
    <property type="match status" value="1"/>
</dbReference>
<sequence>MEAQTIDILTDLVYLKHDDIHLTEKPYKLQYDPGEGLPRTNCTNQTQGGVRIRDFRGKEAQFSLERQGFAVHKLASKLSPSDFYDEAKVKKIYYEELKAVLKADLGATRVEILEHGIRKRHPEFPVSTGEDYQYLQPTSVVHVDFTPEAAVQESKHVFNADPKDYRRFQSVNVWKPLYGPVTDWPLALCSAESVDPDRDYIGSDVVTRTGYTENFQVYYNPDHAWYYLNKQQASEIIVFRQTDTDERFATGVPHAGFRNPQADGAERPRESVEARAFIYY</sequence>
<dbReference type="InterPro" id="IPR044053">
    <property type="entry name" value="AsaB-like"/>
</dbReference>
<dbReference type="EMBL" id="MU001685">
    <property type="protein sequence ID" value="KAF2455840.1"/>
    <property type="molecule type" value="Genomic_DNA"/>
</dbReference>